<dbReference type="GO" id="GO:0016705">
    <property type="term" value="F:oxidoreductase activity, acting on paired donors, with incorporation or reduction of molecular oxygen"/>
    <property type="evidence" value="ECO:0007669"/>
    <property type="project" value="InterPro"/>
</dbReference>
<protein>
    <recommendedName>
        <fullName evidence="13">O-methylsterigmatocystin oxidoreductase</fullName>
    </recommendedName>
</protein>
<feature type="transmembrane region" description="Helical" evidence="10">
    <location>
        <begin position="6"/>
        <end position="22"/>
    </location>
</feature>
<dbReference type="Pfam" id="PF00067">
    <property type="entry name" value="p450"/>
    <property type="match status" value="1"/>
</dbReference>
<proteinExistence type="inferred from homology"/>
<evidence type="ECO:0000256" key="10">
    <source>
        <dbReference type="SAM" id="Phobius"/>
    </source>
</evidence>
<keyword evidence="10" id="KW-0472">Membrane</keyword>
<evidence type="ECO:0000256" key="1">
    <source>
        <dbReference type="ARBA" id="ARBA00001971"/>
    </source>
</evidence>
<keyword evidence="10" id="KW-1133">Transmembrane helix</keyword>
<accession>A0A8H4USH8</accession>
<evidence type="ECO:0008006" key="13">
    <source>
        <dbReference type="Google" id="ProtNLM"/>
    </source>
</evidence>
<dbReference type="PRINTS" id="PR00463">
    <property type="entry name" value="EP450I"/>
</dbReference>
<dbReference type="EMBL" id="JABEYC010000116">
    <property type="protein sequence ID" value="KAF4982478.1"/>
    <property type="molecule type" value="Genomic_DNA"/>
</dbReference>
<dbReference type="InterPro" id="IPR036396">
    <property type="entry name" value="Cyt_P450_sf"/>
</dbReference>
<evidence type="ECO:0000313" key="12">
    <source>
        <dbReference type="Proteomes" id="UP000635477"/>
    </source>
</evidence>
<dbReference type="PROSITE" id="PS00086">
    <property type="entry name" value="CYTOCHROME_P450"/>
    <property type="match status" value="1"/>
</dbReference>
<keyword evidence="10" id="KW-0812">Transmembrane</keyword>
<feature type="binding site" description="axial binding residue" evidence="8">
    <location>
        <position position="442"/>
    </location>
    <ligand>
        <name>heme</name>
        <dbReference type="ChEBI" id="CHEBI:30413"/>
    </ligand>
    <ligandPart>
        <name>Fe</name>
        <dbReference type="ChEBI" id="CHEBI:18248"/>
    </ligandPart>
</feature>
<evidence type="ECO:0000256" key="9">
    <source>
        <dbReference type="RuleBase" id="RU000461"/>
    </source>
</evidence>
<sequence length="529" mass="59119">MSSIVLQAITALAVILFYYRFFRKSSSQNLPPGPKPLPLVGNIRDLPSGDVPEYKHWIKFKETYGPISSITVLGSTLVQVHDVQAARELLDHKSTKTSSRPSSDFAIDLCGFGVLLPTITYNSTFRLHRKLIHQQLGTKAIAGRFHEIQDIESRRFLLRVLNDPDNLTTHIKTEASAIILRITYGYCIEPEKADPLVGLIERMMDHFSAAFVPLSWPCDIFPILKHLPDNFPGASFKKTANKWRAVKDLAADTPYSFVENQLASGTSRPSYVGALIESTGRDTKDGRPSKVDEDAIKNTAAIIYGGGADTSVSTLTSFILAMIVFPDVQRKAQEEIDNVIGSARLPVFQDREKLPYVNALLQETLRWMPVVPVGTTHVADEDMSYNGYHIPKGAYLMPAIWWFLHDPQTYPDPEAFEPARYLEPRNEPDPGNHAFGYGRRICPGRYLAEDSLFITISRVLAAFDVRRAVDAQGKEIEVEIAATGGLISHPKKFAYDIKPRSAKHVDMIRSVEIDHPWEESDAGLLKGFP</sequence>
<reference evidence="11" key="1">
    <citation type="journal article" date="2020" name="BMC Genomics">
        <title>Correction to: Identification and distribution of gene clusters required for synthesis of sphingolipid metabolism inhibitors in diverse species of the filamentous fungus Fusarium.</title>
        <authorList>
            <person name="Kim H.S."/>
            <person name="Lohmar J.M."/>
            <person name="Busman M."/>
            <person name="Brown D.W."/>
            <person name="Naumann T.A."/>
            <person name="Divon H.H."/>
            <person name="Lysoe E."/>
            <person name="Uhlig S."/>
            <person name="Proctor R.H."/>
        </authorList>
    </citation>
    <scope>NUCLEOTIDE SEQUENCE</scope>
    <source>
        <strain evidence="11">NRRL 22465</strain>
    </source>
</reference>
<dbReference type="GO" id="GO:0020037">
    <property type="term" value="F:heme binding"/>
    <property type="evidence" value="ECO:0007669"/>
    <property type="project" value="InterPro"/>
</dbReference>
<dbReference type="GO" id="GO:0005506">
    <property type="term" value="F:iron ion binding"/>
    <property type="evidence" value="ECO:0007669"/>
    <property type="project" value="InterPro"/>
</dbReference>
<evidence type="ECO:0000256" key="5">
    <source>
        <dbReference type="ARBA" id="ARBA00023002"/>
    </source>
</evidence>
<keyword evidence="3 8" id="KW-0349">Heme</keyword>
<comment type="cofactor">
    <cofactor evidence="1 8">
        <name>heme</name>
        <dbReference type="ChEBI" id="CHEBI:30413"/>
    </cofactor>
</comment>
<name>A0A8H4USH8_9HYPO</name>
<keyword evidence="7 9" id="KW-0503">Monooxygenase</keyword>
<evidence type="ECO:0000256" key="6">
    <source>
        <dbReference type="ARBA" id="ARBA00023004"/>
    </source>
</evidence>
<dbReference type="PRINTS" id="PR00385">
    <property type="entry name" value="P450"/>
</dbReference>
<dbReference type="InterPro" id="IPR017972">
    <property type="entry name" value="Cyt_P450_CS"/>
</dbReference>
<keyword evidence="4 8" id="KW-0479">Metal-binding</keyword>
<comment type="similarity">
    <text evidence="2 9">Belongs to the cytochrome P450 family.</text>
</comment>
<keyword evidence="5 9" id="KW-0560">Oxidoreductase</keyword>
<comment type="caution">
    <text evidence="11">The sequence shown here is derived from an EMBL/GenBank/DDBJ whole genome shotgun (WGS) entry which is preliminary data.</text>
</comment>
<evidence type="ECO:0000256" key="2">
    <source>
        <dbReference type="ARBA" id="ARBA00010617"/>
    </source>
</evidence>
<evidence type="ECO:0000256" key="8">
    <source>
        <dbReference type="PIRSR" id="PIRSR602401-1"/>
    </source>
</evidence>
<dbReference type="PANTHER" id="PTHR46300:SF7">
    <property type="entry name" value="P450, PUTATIVE (EUROFUNG)-RELATED"/>
    <property type="match status" value="1"/>
</dbReference>
<evidence type="ECO:0000256" key="3">
    <source>
        <dbReference type="ARBA" id="ARBA00022617"/>
    </source>
</evidence>
<dbReference type="InterPro" id="IPR050364">
    <property type="entry name" value="Cytochrome_P450_fung"/>
</dbReference>
<dbReference type="InterPro" id="IPR001128">
    <property type="entry name" value="Cyt_P450"/>
</dbReference>
<dbReference type="AlphaFoldDB" id="A0A8H4USH8"/>
<organism evidence="11 12">
    <name type="scientific">Fusarium zealandicum</name>
    <dbReference type="NCBI Taxonomy" id="1053134"/>
    <lineage>
        <taxon>Eukaryota</taxon>
        <taxon>Fungi</taxon>
        <taxon>Dikarya</taxon>
        <taxon>Ascomycota</taxon>
        <taxon>Pezizomycotina</taxon>
        <taxon>Sordariomycetes</taxon>
        <taxon>Hypocreomycetidae</taxon>
        <taxon>Hypocreales</taxon>
        <taxon>Nectriaceae</taxon>
        <taxon>Fusarium</taxon>
        <taxon>Fusarium staphyleae species complex</taxon>
    </lineage>
</organism>
<reference evidence="11" key="2">
    <citation type="submission" date="2020-05" db="EMBL/GenBank/DDBJ databases">
        <authorList>
            <person name="Kim H.-S."/>
            <person name="Proctor R.H."/>
            <person name="Brown D.W."/>
        </authorList>
    </citation>
    <scope>NUCLEOTIDE SEQUENCE</scope>
    <source>
        <strain evidence="11">NRRL 22465</strain>
    </source>
</reference>
<evidence type="ECO:0000256" key="7">
    <source>
        <dbReference type="ARBA" id="ARBA00023033"/>
    </source>
</evidence>
<dbReference type="Proteomes" id="UP000635477">
    <property type="component" value="Unassembled WGS sequence"/>
</dbReference>
<keyword evidence="6 8" id="KW-0408">Iron</keyword>
<evidence type="ECO:0000256" key="4">
    <source>
        <dbReference type="ARBA" id="ARBA00022723"/>
    </source>
</evidence>
<dbReference type="SUPFAM" id="SSF48264">
    <property type="entry name" value="Cytochrome P450"/>
    <property type="match status" value="1"/>
</dbReference>
<evidence type="ECO:0000313" key="11">
    <source>
        <dbReference type="EMBL" id="KAF4982478.1"/>
    </source>
</evidence>
<dbReference type="InterPro" id="IPR002401">
    <property type="entry name" value="Cyt_P450_E_grp-I"/>
</dbReference>
<dbReference type="GO" id="GO:0004497">
    <property type="term" value="F:monooxygenase activity"/>
    <property type="evidence" value="ECO:0007669"/>
    <property type="project" value="UniProtKB-KW"/>
</dbReference>
<dbReference type="OrthoDB" id="2789670at2759"/>
<dbReference type="Gene3D" id="1.10.630.10">
    <property type="entry name" value="Cytochrome P450"/>
    <property type="match status" value="1"/>
</dbReference>
<gene>
    <name evidence="11" type="ORF">FZEAL_1903</name>
</gene>
<dbReference type="PANTHER" id="PTHR46300">
    <property type="entry name" value="P450, PUTATIVE (EUROFUNG)-RELATED-RELATED"/>
    <property type="match status" value="1"/>
</dbReference>
<keyword evidence="12" id="KW-1185">Reference proteome</keyword>
<dbReference type="CDD" id="cd11065">
    <property type="entry name" value="CYP64-like"/>
    <property type="match status" value="1"/>
</dbReference>